<dbReference type="EMBL" id="CP042997">
    <property type="protein sequence ID" value="QEH37135.1"/>
    <property type="molecule type" value="Genomic_DNA"/>
</dbReference>
<sequence>MSGLLKGVEKWAIPVRLQQLYKGYKLEDVTIDEIVMPHTFLASLARVSNAVYKTGTVRSHSKAGSPQELELKQGMESSLGNYVFLGRFDAATGMIFETNGPFGAVVATCTLPGQEPDVPLTGHIHPHQPRYRIFVVFRGTSPGKFYWDDISTDLKAGFYNLDNPLGRKSGTLARGFLNTYMSCRGRVASLVNEAGRHLQERFRELAKGFTDRFGGRSFGLRGKLPLEQIELYVVGHSLGGAVATICAYDLAFTATRFVRPVLVTFGSPAVGDIDFAIDFQRMMVQDENRYSPYTGYLRSVRVVAQTAAKDEDIVTKSSVLPNFIHVNSRLSVTTEAANRLKAHSMDSSYIKAIDKLP</sequence>
<keyword evidence="3" id="KW-1185">Reference proteome</keyword>
<dbReference type="InterPro" id="IPR002921">
    <property type="entry name" value="Fungal_lipase-type"/>
</dbReference>
<evidence type="ECO:0000313" key="3">
    <source>
        <dbReference type="Proteomes" id="UP000324233"/>
    </source>
</evidence>
<dbReference type="RefSeq" id="WP_168222089.1">
    <property type="nucleotide sequence ID" value="NZ_CP042997.1"/>
</dbReference>
<evidence type="ECO:0000259" key="1">
    <source>
        <dbReference type="Pfam" id="PF01764"/>
    </source>
</evidence>
<name>A0A5B9WAK8_9BACT</name>
<organism evidence="2 3">
    <name type="scientific">Aquisphaera giovannonii</name>
    <dbReference type="NCBI Taxonomy" id="406548"/>
    <lineage>
        <taxon>Bacteria</taxon>
        <taxon>Pseudomonadati</taxon>
        <taxon>Planctomycetota</taxon>
        <taxon>Planctomycetia</taxon>
        <taxon>Isosphaerales</taxon>
        <taxon>Isosphaeraceae</taxon>
        <taxon>Aquisphaera</taxon>
    </lineage>
</organism>
<dbReference type="Gene3D" id="3.40.50.1820">
    <property type="entry name" value="alpha/beta hydrolase"/>
    <property type="match status" value="1"/>
</dbReference>
<dbReference type="GO" id="GO:0006629">
    <property type="term" value="P:lipid metabolic process"/>
    <property type="evidence" value="ECO:0007669"/>
    <property type="project" value="InterPro"/>
</dbReference>
<dbReference type="AlphaFoldDB" id="A0A5B9WAK8"/>
<dbReference type="InterPro" id="IPR051218">
    <property type="entry name" value="Sec_MonoDiacylglyc_Lipase"/>
</dbReference>
<dbReference type="CDD" id="cd00519">
    <property type="entry name" value="Lipase_3"/>
    <property type="match status" value="1"/>
</dbReference>
<accession>A0A5B9WAK8</accession>
<reference evidence="2 3" key="1">
    <citation type="submission" date="2019-08" db="EMBL/GenBank/DDBJ databases">
        <title>Deep-cultivation of Planctomycetes and their phenomic and genomic characterization uncovers novel biology.</title>
        <authorList>
            <person name="Wiegand S."/>
            <person name="Jogler M."/>
            <person name="Boedeker C."/>
            <person name="Pinto D."/>
            <person name="Vollmers J."/>
            <person name="Rivas-Marin E."/>
            <person name="Kohn T."/>
            <person name="Peeters S.H."/>
            <person name="Heuer A."/>
            <person name="Rast P."/>
            <person name="Oberbeckmann S."/>
            <person name="Bunk B."/>
            <person name="Jeske O."/>
            <person name="Meyerdierks A."/>
            <person name="Storesund J.E."/>
            <person name="Kallscheuer N."/>
            <person name="Luecker S."/>
            <person name="Lage O.M."/>
            <person name="Pohl T."/>
            <person name="Merkel B.J."/>
            <person name="Hornburger P."/>
            <person name="Mueller R.-W."/>
            <person name="Bruemmer F."/>
            <person name="Labrenz M."/>
            <person name="Spormann A.M."/>
            <person name="Op den Camp H."/>
            <person name="Overmann J."/>
            <person name="Amann R."/>
            <person name="Jetten M.S.M."/>
            <person name="Mascher T."/>
            <person name="Medema M.H."/>
            <person name="Devos D.P."/>
            <person name="Kaster A.-K."/>
            <person name="Ovreas L."/>
            <person name="Rohde M."/>
            <person name="Galperin M.Y."/>
            <person name="Jogler C."/>
        </authorList>
    </citation>
    <scope>NUCLEOTIDE SEQUENCE [LARGE SCALE GENOMIC DNA]</scope>
    <source>
        <strain evidence="2 3">OJF2</strain>
    </source>
</reference>
<evidence type="ECO:0000313" key="2">
    <source>
        <dbReference type="EMBL" id="QEH37135.1"/>
    </source>
</evidence>
<feature type="domain" description="Fungal lipase-type" evidence="1">
    <location>
        <begin position="134"/>
        <end position="285"/>
    </location>
</feature>
<dbReference type="Pfam" id="PF01764">
    <property type="entry name" value="Lipase_3"/>
    <property type="match status" value="1"/>
</dbReference>
<dbReference type="PANTHER" id="PTHR45856:SF24">
    <property type="entry name" value="FUNGAL LIPASE-LIKE DOMAIN-CONTAINING PROTEIN"/>
    <property type="match status" value="1"/>
</dbReference>
<proteinExistence type="predicted"/>
<dbReference type="SUPFAM" id="SSF53474">
    <property type="entry name" value="alpha/beta-Hydrolases"/>
    <property type="match status" value="1"/>
</dbReference>
<dbReference type="KEGG" id="agv:OJF2_57220"/>
<dbReference type="Proteomes" id="UP000324233">
    <property type="component" value="Chromosome"/>
</dbReference>
<gene>
    <name evidence="2" type="ORF">OJF2_57220</name>
</gene>
<dbReference type="PANTHER" id="PTHR45856">
    <property type="entry name" value="ALPHA/BETA-HYDROLASES SUPERFAMILY PROTEIN"/>
    <property type="match status" value="1"/>
</dbReference>
<dbReference type="InterPro" id="IPR029058">
    <property type="entry name" value="AB_hydrolase_fold"/>
</dbReference>
<protein>
    <submittedName>
        <fullName evidence="2">Lipase (Class 3)</fullName>
    </submittedName>
</protein>